<dbReference type="EMBL" id="BART01027751">
    <property type="protein sequence ID" value="GAG96864.1"/>
    <property type="molecule type" value="Genomic_DNA"/>
</dbReference>
<dbReference type="InterPro" id="IPR050327">
    <property type="entry name" value="Proton-linked_MCT"/>
</dbReference>
<dbReference type="InterPro" id="IPR036259">
    <property type="entry name" value="MFS_trans_sf"/>
</dbReference>
<evidence type="ECO:0000259" key="2">
    <source>
        <dbReference type="PROSITE" id="PS50850"/>
    </source>
</evidence>
<accession>X1BLP3</accession>
<gene>
    <name evidence="3" type="ORF">S01H4_49119</name>
</gene>
<feature type="domain" description="Major facilitator superfamily (MFS) profile" evidence="2">
    <location>
        <begin position="1"/>
        <end position="274"/>
    </location>
</feature>
<dbReference type="Pfam" id="PF07690">
    <property type="entry name" value="MFS_1"/>
    <property type="match status" value="1"/>
</dbReference>
<evidence type="ECO:0000256" key="1">
    <source>
        <dbReference type="SAM" id="Phobius"/>
    </source>
</evidence>
<feature type="non-terminal residue" evidence="3">
    <location>
        <position position="274"/>
    </location>
</feature>
<organism evidence="3">
    <name type="scientific">marine sediment metagenome</name>
    <dbReference type="NCBI Taxonomy" id="412755"/>
    <lineage>
        <taxon>unclassified sequences</taxon>
        <taxon>metagenomes</taxon>
        <taxon>ecological metagenomes</taxon>
    </lineage>
</organism>
<dbReference type="SUPFAM" id="SSF103473">
    <property type="entry name" value="MFS general substrate transporter"/>
    <property type="match status" value="1"/>
</dbReference>
<protein>
    <recommendedName>
        <fullName evidence="2">Major facilitator superfamily (MFS) profile domain-containing protein</fullName>
    </recommendedName>
</protein>
<dbReference type="PANTHER" id="PTHR11360:SF284">
    <property type="entry name" value="EG:103B4.3 PROTEIN-RELATED"/>
    <property type="match status" value="1"/>
</dbReference>
<feature type="transmembrane region" description="Helical" evidence="1">
    <location>
        <begin position="243"/>
        <end position="263"/>
    </location>
</feature>
<feature type="transmembrane region" description="Helical" evidence="1">
    <location>
        <begin position="115"/>
        <end position="137"/>
    </location>
</feature>
<dbReference type="GO" id="GO:0022857">
    <property type="term" value="F:transmembrane transporter activity"/>
    <property type="evidence" value="ECO:0007669"/>
    <property type="project" value="InterPro"/>
</dbReference>
<feature type="transmembrane region" description="Helical" evidence="1">
    <location>
        <begin position="210"/>
        <end position="231"/>
    </location>
</feature>
<comment type="caution">
    <text evidence="3">The sequence shown here is derived from an EMBL/GenBank/DDBJ whole genome shotgun (WGS) entry which is preliminary data.</text>
</comment>
<sequence length="274" mass="29931">RPLCRRYHFFGFTAFFEPIAAEFGWSYTQISFAVSLRGMEMGIFAPLVGFLADYFGPRKVLFGGVITTGAGLILLGQTQSLTMFYCSFVLLAFGAGGCTSVVTMTAVANWFRKKAGIALGLVGSGIGAGGLMVLLIVRLIDLYQWRTTLIILGLGMWAIGIPLSLVIRSRPEHYGYLPDGEVPGTSGQSHEIQDKGMEIAFKEALKMRTFLYLNLVEFVRMMTIIAVFTHIMPYLSSVGIPRATAGMVAAAIPLIGIIGRFGFGWIGDIYDKKH</sequence>
<proteinExistence type="predicted"/>
<evidence type="ECO:0000313" key="3">
    <source>
        <dbReference type="EMBL" id="GAG96864.1"/>
    </source>
</evidence>
<feature type="transmembrane region" description="Helical" evidence="1">
    <location>
        <begin position="59"/>
        <end position="76"/>
    </location>
</feature>
<feature type="transmembrane region" description="Helical" evidence="1">
    <location>
        <begin position="82"/>
        <end position="108"/>
    </location>
</feature>
<reference evidence="3" key="1">
    <citation type="journal article" date="2014" name="Front. Microbiol.">
        <title>High frequency of phylogenetically diverse reductive dehalogenase-homologous genes in deep subseafloor sedimentary metagenomes.</title>
        <authorList>
            <person name="Kawai M."/>
            <person name="Futagami T."/>
            <person name="Toyoda A."/>
            <person name="Takaki Y."/>
            <person name="Nishi S."/>
            <person name="Hori S."/>
            <person name="Arai W."/>
            <person name="Tsubouchi T."/>
            <person name="Morono Y."/>
            <person name="Uchiyama I."/>
            <person name="Ito T."/>
            <person name="Fujiyama A."/>
            <person name="Inagaki F."/>
            <person name="Takami H."/>
        </authorList>
    </citation>
    <scope>NUCLEOTIDE SEQUENCE</scope>
    <source>
        <strain evidence="3">Expedition CK06-06</strain>
    </source>
</reference>
<dbReference type="AlphaFoldDB" id="X1BLP3"/>
<dbReference type="InterPro" id="IPR011701">
    <property type="entry name" value="MFS"/>
</dbReference>
<name>X1BLP3_9ZZZZ</name>
<keyword evidence="1" id="KW-1133">Transmembrane helix</keyword>
<dbReference type="Gene3D" id="1.20.1250.20">
    <property type="entry name" value="MFS general substrate transporter like domains"/>
    <property type="match status" value="2"/>
</dbReference>
<dbReference type="PANTHER" id="PTHR11360">
    <property type="entry name" value="MONOCARBOXYLATE TRANSPORTER"/>
    <property type="match status" value="1"/>
</dbReference>
<dbReference type="PROSITE" id="PS50850">
    <property type="entry name" value="MFS"/>
    <property type="match status" value="1"/>
</dbReference>
<feature type="transmembrane region" description="Helical" evidence="1">
    <location>
        <begin position="149"/>
        <end position="167"/>
    </location>
</feature>
<keyword evidence="1" id="KW-0472">Membrane</keyword>
<dbReference type="InterPro" id="IPR020846">
    <property type="entry name" value="MFS_dom"/>
</dbReference>
<keyword evidence="1" id="KW-0812">Transmembrane</keyword>
<feature type="non-terminal residue" evidence="3">
    <location>
        <position position="1"/>
    </location>
</feature>